<dbReference type="GO" id="GO:0005886">
    <property type="term" value="C:plasma membrane"/>
    <property type="evidence" value="ECO:0007669"/>
    <property type="project" value="UniProtKB-SubCell"/>
</dbReference>
<dbReference type="Pfam" id="PF01758">
    <property type="entry name" value="SBF"/>
    <property type="match status" value="1"/>
</dbReference>
<keyword evidence="3" id="KW-0813">Transport</keyword>
<evidence type="ECO:0000256" key="3">
    <source>
        <dbReference type="ARBA" id="ARBA00022448"/>
    </source>
</evidence>
<feature type="transmembrane region" description="Helical" evidence="8">
    <location>
        <begin position="230"/>
        <end position="251"/>
    </location>
</feature>
<evidence type="ECO:0000256" key="8">
    <source>
        <dbReference type="SAM" id="Phobius"/>
    </source>
</evidence>
<evidence type="ECO:0000313" key="9">
    <source>
        <dbReference type="EMBL" id="KPQ31289.1"/>
    </source>
</evidence>
<proteinExistence type="inferred from homology"/>
<dbReference type="EMBL" id="LJZR01000113">
    <property type="protein sequence ID" value="KPQ31289.1"/>
    <property type="molecule type" value="Genomic_DNA"/>
</dbReference>
<feature type="transmembrane region" description="Helical" evidence="8">
    <location>
        <begin position="126"/>
        <end position="145"/>
    </location>
</feature>
<dbReference type="PATRIC" id="fig|1666911.3.peg.1295"/>
<evidence type="ECO:0000256" key="7">
    <source>
        <dbReference type="ARBA" id="ARBA00023136"/>
    </source>
</evidence>
<dbReference type="GO" id="GO:0015104">
    <property type="term" value="F:antimonite transmembrane transporter activity"/>
    <property type="evidence" value="ECO:0007669"/>
    <property type="project" value="TreeGrafter"/>
</dbReference>
<evidence type="ECO:0000256" key="5">
    <source>
        <dbReference type="ARBA" id="ARBA00022692"/>
    </source>
</evidence>
<comment type="caution">
    <text evidence="9">The sequence shown here is derived from an EMBL/GenBank/DDBJ whole genome shotgun (WGS) entry which is preliminary data.</text>
</comment>
<dbReference type="PANTHER" id="PTHR43057">
    <property type="entry name" value="ARSENITE EFFLUX TRANSPORTER"/>
    <property type="match status" value="1"/>
</dbReference>
<accession>A0A0P7YNC8</accession>
<dbReference type="AlphaFoldDB" id="A0A0P7YNC8"/>
<name>A0A0P7YNC8_9CYAN</name>
<dbReference type="GO" id="GO:0015105">
    <property type="term" value="F:arsenite transmembrane transporter activity"/>
    <property type="evidence" value="ECO:0007669"/>
    <property type="project" value="TreeGrafter"/>
</dbReference>
<dbReference type="PANTHER" id="PTHR43057:SF1">
    <property type="entry name" value="ARSENICAL-RESISTANCE PROTEIN 3"/>
    <property type="match status" value="1"/>
</dbReference>
<feature type="transmembrane region" description="Helical" evidence="8">
    <location>
        <begin position="263"/>
        <end position="286"/>
    </location>
</feature>
<comment type="similarity">
    <text evidence="2">Belongs to the arsenical resistance-3 (ACR3) (TC 2.A.59) family.</text>
</comment>
<evidence type="ECO:0000256" key="4">
    <source>
        <dbReference type="ARBA" id="ARBA00022475"/>
    </source>
</evidence>
<keyword evidence="6 8" id="KW-1133">Transmembrane helix</keyword>
<dbReference type="InterPro" id="IPR002657">
    <property type="entry name" value="BilAc:Na_symport/Acr3"/>
</dbReference>
<feature type="transmembrane region" description="Helical" evidence="8">
    <location>
        <begin position="12"/>
        <end position="29"/>
    </location>
</feature>
<evidence type="ECO:0000256" key="6">
    <source>
        <dbReference type="ARBA" id="ARBA00022989"/>
    </source>
</evidence>
<organism evidence="9 10">
    <name type="scientific">Phormidesmis priestleyi Ana</name>
    <dbReference type="NCBI Taxonomy" id="1666911"/>
    <lineage>
        <taxon>Bacteria</taxon>
        <taxon>Bacillati</taxon>
        <taxon>Cyanobacteriota</taxon>
        <taxon>Cyanophyceae</taxon>
        <taxon>Leptolyngbyales</taxon>
        <taxon>Leptolyngbyaceae</taxon>
        <taxon>Phormidesmis</taxon>
    </lineage>
</organism>
<feature type="transmembrane region" description="Helical" evidence="8">
    <location>
        <begin position="35"/>
        <end position="52"/>
    </location>
</feature>
<dbReference type="Proteomes" id="UP000050465">
    <property type="component" value="Unassembled WGS sequence"/>
</dbReference>
<evidence type="ECO:0000313" key="10">
    <source>
        <dbReference type="Proteomes" id="UP000050465"/>
    </source>
</evidence>
<reference evidence="9 10" key="1">
    <citation type="submission" date="2015-09" db="EMBL/GenBank/DDBJ databases">
        <title>Identification and resolution of microdiversity through metagenomic sequencing of parallel consortia.</title>
        <authorList>
            <person name="Nelson W.C."/>
            <person name="Romine M.F."/>
            <person name="Lindemann S.R."/>
        </authorList>
    </citation>
    <scope>NUCLEOTIDE SEQUENCE [LARGE SCALE GENOMIC DNA]</scope>
    <source>
        <strain evidence="9">Ana</strain>
    </source>
</reference>
<dbReference type="GO" id="GO:0015297">
    <property type="term" value="F:antiporter activity"/>
    <property type="evidence" value="ECO:0007669"/>
    <property type="project" value="InterPro"/>
</dbReference>
<feature type="transmembrane region" description="Helical" evidence="8">
    <location>
        <begin position="200"/>
        <end position="218"/>
    </location>
</feature>
<dbReference type="Gene3D" id="1.20.1530.20">
    <property type="match status" value="1"/>
</dbReference>
<dbReference type="InterPro" id="IPR004706">
    <property type="entry name" value="Arsenical-R_Acr3"/>
</dbReference>
<dbReference type="STRING" id="1666911.HLUCCA11_24085"/>
<protein>
    <submittedName>
        <fullName evidence="9">Permease</fullName>
    </submittedName>
</protein>
<keyword evidence="7 8" id="KW-0472">Membrane</keyword>
<keyword evidence="4" id="KW-1003">Cell membrane</keyword>
<feature type="transmembrane region" description="Helical" evidence="8">
    <location>
        <begin position="292"/>
        <end position="311"/>
    </location>
</feature>
<evidence type="ECO:0000256" key="1">
    <source>
        <dbReference type="ARBA" id="ARBA00004651"/>
    </source>
</evidence>
<comment type="subcellular location">
    <subcellularLocation>
        <location evidence="1">Cell membrane</location>
        <topology evidence="1">Multi-pass membrane protein</topology>
    </subcellularLocation>
</comment>
<feature type="transmembrane region" description="Helical" evidence="8">
    <location>
        <begin position="73"/>
        <end position="91"/>
    </location>
</feature>
<feature type="transmembrane region" description="Helical" evidence="8">
    <location>
        <begin position="165"/>
        <end position="188"/>
    </location>
</feature>
<dbReference type="InterPro" id="IPR038770">
    <property type="entry name" value="Na+/solute_symporter_sf"/>
</dbReference>
<sequence>MWKLLELIQKNLTWAIPASMILGIVVGSTADPAPLKALIVPLTFLMVYPMMINLQVQKVFSGQDYKLQLVTQLINFAVVPFFAFGMGKLFFADQPLVALGLLLASLLPTSGMTISWTGFAKGNLNAAVKMTVIGLILGSIATPFYAKWLMGTAIEIPLSDIFRQIMVIVFLPMLLGVATRLLLIRVVGADKYNKTLKQKFPAFSTLGVLGVVFVAMALKAEAIISKPMILVSFLVPLAILYIGNFALSTLVGKLLFNRGDAIALVYGTVMRNLSIALAIAITAFGGEQGSEIALIIAMAYIIQVQAAAWYVKLTDRLFGSPEQALPQTN</sequence>
<gene>
    <name evidence="9" type="ORF">HLUCCA11_24085</name>
</gene>
<keyword evidence="5 8" id="KW-0812">Transmembrane</keyword>
<feature type="transmembrane region" description="Helical" evidence="8">
    <location>
        <begin position="97"/>
        <end position="119"/>
    </location>
</feature>
<evidence type="ECO:0000256" key="2">
    <source>
        <dbReference type="ARBA" id="ARBA00010110"/>
    </source>
</evidence>